<feature type="region of interest" description="Disordered" evidence="1">
    <location>
        <begin position="91"/>
        <end position="139"/>
    </location>
</feature>
<gene>
    <name evidence="2" type="ORF">CM83_8520</name>
</gene>
<reference evidence="2" key="2">
    <citation type="submission" date="2014-07" db="EMBL/GenBank/DDBJ databases">
        <authorList>
            <person name="Hull J."/>
        </authorList>
    </citation>
    <scope>NUCLEOTIDE SEQUENCE</scope>
</reference>
<accession>A0A0A9X0T2</accession>
<evidence type="ECO:0000313" key="2">
    <source>
        <dbReference type="EMBL" id="JAG14332.1"/>
    </source>
</evidence>
<dbReference type="AlphaFoldDB" id="A0A0A9X0T2"/>
<protein>
    <submittedName>
        <fullName evidence="2">Uncharacterized protein</fullName>
    </submittedName>
</protein>
<feature type="compositionally biased region" description="Low complexity" evidence="1">
    <location>
        <begin position="95"/>
        <end position="107"/>
    </location>
</feature>
<sequence length="139" mass="14233">MDTPCVNMVASETGTHDVTNNDNESTVSDTAVQNTAHTTGVEPTVVDSITTSTVDDESVGVTDSVVHSTVNSGNPSAAVDTANAIEIHTHVELASSSTNDTGNSSSDGGDESDVDNSTKYAKKDVCNTVPASDKDGKTQ</sequence>
<dbReference type="EMBL" id="GBHO01029272">
    <property type="protein sequence ID" value="JAG14332.1"/>
    <property type="molecule type" value="Transcribed_RNA"/>
</dbReference>
<name>A0A0A9X0T2_LYGHE</name>
<evidence type="ECO:0000256" key="1">
    <source>
        <dbReference type="SAM" id="MobiDB-lite"/>
    </source>
</evidence>
<reference evidence="2" key="1">
    <citation type="journal article" date="2014" name="PLoS ONE">
        <title>Transcriptome-Based Identification of ABC Transporters in the Western Tarnished Plant Bug Lygus hesperus.</title>
        <authorList>
            <person name="Hull J.J."/>
            <person name="Chaney K."/>
            <person name="Geib S.M."/>
            <person name="Fabrick J.A."/>
            <person name="Brent C.S."/>
            <person name="Walsh D."/>
            <person name="Lavine L.C."/>
        </authorList>
    </citation>
    <scope>NUCLEOTIDE SEQUENCE</scope>
</reference>
<organism evidence="2">
    <name type="scientific">Lygus hesperus</name>
    <name type="common">Western plant bug</name>
    <dbReference type="NCBI Taxonomy" id="30085"/>
    <lineage>
        <taxon>Eukaryota</taxon>
        <taxon>Metazoa</taxon>
        <taxon>Ecdysozoa</taxon>
        <taxon>Arthropoda</taxon>
        <taxon>Hexapoda</taxon>
        <taxon>Insecta</taxon>
        <taxon>Pterygota</taxon>
        <taxon>Neoptera</taxon>
        <taxon>Paraneoptera</taxon>
        <taxon>Hemiptera</taxon>
        <taxon>Heteroptera</taxon>
        <taxon>Panheteroptera</taxon>
        <taxon>Cimicomorpha</taxon>
        <taxon>Miridae</taxon>
        <taxon>Mirini</taxon>
        <taxon>Lygus</taxon>
    </lineage>
</organism>
<proteinExistence type="predicted"/>